<evidence type="ECO:0000256" key="1">
    <source>
        <dbReference type="PROSITE-ProRule" id="PRU00221"/>
    </source>
</evidence>
<reference evidence="3" key="1">
    <citation type="journal article" date="2017" name="Genome Biol.">
        <title>Comparative genomics reveals high biological diversity and specific adaptations in the industrially and medically important fungal genus Aspergillus.</title>
        <authorList>
            <person name="de Vries R.P."/>
            <person name="Riley R."/>
            <person name="Wiebenga A."/>
            <person name="Aguilar-Osorio G."/>
            <person name="Amillis S."/>
            <person name="Uchima C.A."/>
            <person name="Anderluh G."/>
            <person name="Asadollahi M."/>
            <person name="Askin M."/>
            <person name="Barry K."/>
            <person name="Battaglia E."/>
            <person name="Bayram O."/>
            <person name="Benocci T."/>
            <person name="Braus-Stromeyer S.A."/>
            <person name="Caldana C."/>
            <person name="Canovas D."/>
            <person name="Cerqueira G.C."/>
            <person name="Chen F."/>
            <person name="Chen W."/>
            <person name="Choi C."/>
            <person name="Clum A."/>
            <person name="Dos Santos R.A."/>
            <person name="Damasio A.R."/>
            <person name="Diallinas G."/>
            <person name="Emri T."/>
            <person name="Fekete E."/>
            <person name="Flipphi M."/>
            <person name="Freyberg S."/>
            <person name="Gallo A."/>
            <person name="Gournas C."/>
            <person name="Habgood R."/>
            <person name="Hainaut M."/>
            <person name="Harispe M.L."/>
            <person name="Henrissat B."/>
            <person name="Hilden K.S."/>
            <person name="Hope R."/>
            <person name="Hossain A."/>
            <person name="Karabika E."/>
            <person name="Karaffa L."/>
            <person name="Karanyi Z."/>
            <person name="Krasevec N."/>
            <person name="Kuo A."/>
            <person name="Kusch H."/>
            <person name="LaButti K."/>
            <person name="Lagendijk E.L."/>
            <person name="Lapidus A."/>
            <person name="Levasseur A."/>
            <person name="Lindquist E."/>
            <person name="Lipzen A."/>
            <person name="Logrieco A.F."/>
            <person name="MacCabe A."/>
            <person name="Maekelae M.R."/>
            <person name="Malavazi I."/>
            <person name="Melin P."/>
            <person name="Meyer V."/>
            <person name="Mielnichuk N."/>
            <person name="Miskei M."/>
            <person name="Molnar A.P."/>
            <person name="Mule G."/>
            <person name="Ngan C.Y."/>
            <person name="Orejas M."/>
            <person name="Orosz E."/>
            <person name="Ouedraogo J.P."/>
            <person name="Overkamp K.M."/>
            <person name="Park H.-S."/>
            <person name="Perrone G."/>
            <person name="Piumi F."/>
            <person name="Punt P.J."/>
            <person name="Ram A.F."/>
            <person name="Ramon A."/>
            <person name="Rauscher S."/>
            <person name="Record E."/>
            <person name="Riano-Pachon D.M."/>
            <person name="Robert V."/>
            <person name="Roehrig J."/>
            <person name="Ruller R."/>
            <person name="Salamov A."/>
            <person name="Salih N.S."/>
            <person name="Samson R.A."/>
            <person name="Sandor E."/>
            <person name="Sanguinetti M."/>
            <person name="Schuetze T."/>
            <person name="Sepcic K."/>
            <person name="Shelest E."/>
            <person name="Sherlock G."/>
            <person name="Sophianopoulou V."/>
            <person name="Squina F.M."/>
            <person name="Sun H."/>
            <person name="Susca A."/>
            <person name="Todd R.B."/>
            <person name="Tsang A."/>
            <person name="Unkles S.E."/>
            <person name="van de Wiele N."/>
            <person name="van Rossen-Uffink D."/>
            <person name="Oliveira J.V."/>
            <person name="Vesth T.C."/>
            <person name="Visser J."/>
            <person name="Yu J.-H."/>
            <person name="Zhou M."/>
            <person name="Andersen M.R."/>
            <person name="Archer D.B."/>
            <person name="Baker S.E."/>
            <person name="Benoit I."/>
            <person name="Brakhage A.A."/>
            <person name="Braus G.H."/>
            <person name="Fischer R."/>
            <person name="Frisvad J.C."/>
            <person name="Goldman G.H."/>
            <person name="Houbraken J."/>
            <person name="Oakley B."/>
            <person name="Pocsi I."/>
            <person name="Scazzocchio C."/>
            <person name="Seiboth B."/>
            <person name="vanKuyk P.A."/>
            <person name="Wortman J."/>
            <person name="Dyer P.S."/>
            <person name="Grigoriev I.V."/>
        </authorList>
    </citation>
    <scope>NUCLEOTIDE SEQUENCE [LARGE SCALE GENOMIC DNA]</scope>
    <source>
        <strain evidence="3">DTO 134E9</strain>
    </source>
</reference>
<dbReference type="VEuPathDB" id="FungiDB:ASPWEDRAFT_169798"/>
<dbReference type="Gene3D" id="2.130.10.10">
    <property type="entry name" value="YVTN repeat-like/Quinoprotein amine dehydrogenase"/>
    <property type="match status" value="1"/>
</dbReference>
<dbReference type="GeneID" id="63746368"/>
<dbReference type="PROSITE" id="PS50082">
    <property type="entry name" value="WD_REPEATS_2"/>
    <property type="match status" value="1"/>
</dbReference>
<evidence type="ECO:0000313" key="3">
    <source>
        <dbReference type="Proteomes" id="UP000184383"/>
    </source>
</evidence>
<organism evidence="2 3">
    <name type="scientific">Aspergillus wentii DTO 134E9</name>
    <dbReference type="NCBI Taxonomy" id="1073089"/>
    <lineage>
        <taxon>Eukaryota</taxon>
        <taxon>Fungi</taxon>
        <taxon>Dikarya</taxon>
        <taxon>Ascomycota</taxon>
        <taxon>Pezizomycotina</taxon>
        <taxon>Eurotiomycetes</taxon>
        <taxon>Eurotiomycetidae</taxon>
        <taxon>Eurotiales</taxon>
        <taxon>Aspergillaceae</taxon>
        <taxon>Aspergillus</taxon>
        <taxon>Aspergillus subgen. Cremei</taxon>
    </lineage>
</organism>
<dbReference type="InterPro" id="IPR001680">
    <property type="entry name" value="WD40_rpt"/>
</dbReference>
<dbReference type="EMBL" id="KV878210">
    <property type="protein sequence ID" value="OJJ39975.1"/>
    <property type="molecule type" value="Genomic_DNA"/>
</dbReference>
<accession>A0A1L9RYI7</accession>
<evidence type="ECO:0008006" key="4">
    <source>
        <dbReference type="Google" id="ProtNLM"/>
    </source>
</evidence>
<proteinExistence type="predicted"/>
<feature type="repeat" description="WD" evidence="1">
    <location>
        <begin position="38"/>
        <end position="72"/>
    </location>
</feature>
<sequence>MAKYKYGIFYKGKKQRSIRYKKQFREGSKGAMIPSMKIQAMAFSPEGSLLARGNSDRSVRVFDTMTRNVRAHFEGQRDRTTILGFFTGNGETIASVTVKGRIGLTQGFSWLDAMMDLSRYGICIAGTSSVILKPFQQAPCTPTLKRRDISDTLMRAGAIDKDITSILPNISKVNGIAVGNNGVFAIRAVIATALAIPTWFFGICPLGMCRSRTAIVATGAVSAGWVRLGGDYRRPSSRSRVGS</sequence>
<dbReference type="SUPFAM" id="SSF50978">
    <property type="entry name" value="WD40 repeat-like"/>
    <property type="match status" value="1"/>
</dbReference>
<dbReference type="InterPro" id="IPR036322">
    <property type="entry name" value="WD40_repeat_dom_sf"/>
</dbReference>
<dbReference type="Proteomes" id="UP000184383">
    <property type="component" value="Unassembled WGS sequence"/>
</dbReference>
<name>A0A1L9RYI7_ASPWE</name>
<gene>
    <name evidence="2" type="ORF">ASPWEDRAFT_169798</name>
</gene>
<dbReference type="RefSeq" id="XP_040693651.1">
    <property type="nucleotide sequence ID" value="XM_040830520.1"/>
</dbReference>
<protein>
    <recommendedName>
        <fullName evidence="4">Anaphase-promoting complex subunit 4 WD40 domain-containing protein</fullName>
    </recommendedName>
</protein>
<evidence type="ECO:0000313" key="2">
    <source>
        <dbReference type="EMBL" id="OJJ39975.1"/>
    </source>
</evidence>
<keyword evidence="3" id="KW-1185">Reference proteome</keyword>
<keyword evidence="1" id="KW-0853">WD repeat</keyword>
<dbReference type="InterPro" id="IPR015943">
    <property type="entry name" value="WD40/YVTN_repeat-like_dom_sf"/>
</dbReference>
<dbReference type="AlphaFoldDB" id="A0A1L9RYI7"/>